<comment type="caution">
    <text evidence="5">The sequence shown here is derived from an EMBL/GenBank/DDBJ whole genome shotgun (WGS) entry which is preliminary data.</text>
</comment>
<dbReference type="InterPro" id="IPR036291">
    <property type="entry name" value="NAD(P)-bd_dom_sf"/>
</dbReference>
<reference evidence="5 6" key="1">
    <citation type="submission" date="2016-10" db="EMBL/GenBank/DDBJ databases">
        <title>Genome sequence of the ascomycete fungus Penicillium subrubescens.</title>
        <authorList>
            <person name="De Vries R.P."/>
            <person name="Peng M."/>
            <person name="Dilokpimol A."/>
            <person name="Hilden K."/>
            <person name="Makela M.R."/>
            <person name="Grigoriev I."/>
            <person name="Riley R."/>
            <person name="Granchi Z."/>
        </authorList>
    </citation>
    <scope>NUCLEOTIDE SEQUENCE [LARGE SCALE GENOMIC DNA]</scope>
    <source>
        <strain evidence="5 6">CBS 132785</strain>
    </source>
</reference>
<evidence type="ECO:0000313" key="5">
    <source>
        <dbReference type="EMBL" id="OKP10034.1"/>
    </source>
</evidence>
<dbReference type="PRINTS" id="PR00081">
    <property type="entry name" value="GDHRDH"/>
</dbReference>
<dbReference type="GO" id="GO:0016616">
    <property type="term" value="F:oxidoreductase activity, acting on the CH-OH group of donors, NAD or NADP as acceptor"/>
    <property type="evidence" value="ECO:0007669"/>
    <property type="project" value="UniProtKB-ARBA"/>
</dbReference>
<keyword evidence="2" id="KW-0521">NADP</keyword>
<gene>
    <name evidence="5" type="ORF">PENSUB_4499</name>
</gene>
<comment type="similarity">
    <text evidence="1">Belongs to the short-chain dehydrogenases/reductases (SDR) family.</text>
</comment>
<dbReference type="InterPro" id="IPR020904">
    <property type="entry name" value="Sc_DH/Rdtase_CS"/>
</dbReference>
<dbReference type="Proteomes" id="UP000186955">
    <property type="component" value="Unassembled WGS sequence"/>
</dbReference>
<dbReference type="InterPro" id="IPR057326">
    <property type="entry name" value="KR_dom"/>
</dbReference>
<dbReference type="STRING" id="1316194.A0A1Q5UC31"/>
<evidence type="ECO:0000256" key="1">
    <source>
        <dbReference type="ARBA" id="ARBA00006484"/>
    </source>
</evidence>
<evidence type="ECO:0000256" key="3">
    <source>
        <dbReference type="ARBA" id="ARBA00023002"/>
    </source>
</evidence>
<dbReference type="InterPro" id="IPR002347">
    <property type="entry name" value="SDR_fam"/>
</dbReference>
<dbReference type="PRINTS" id="PR00080">
    <property type="entry name" value="SDRFAMILY"/>
</dbReference>
<evidence type="ECO:0000259" key="4">
    <source>
        <dbReference type="SMART" id="SM00822"/>
    </source>
</evidence>
<dbReference type="FunFam" id="3.40.50.720:FF:000084">
    <property type="entry name" value="Short-chain dehydrogenase reductase"/>
    <property type="match status" value="1"/>
</dbReference>
<dbReference type="CDD" id="cd05233">
    <property type="entry name" value="SDR_c"/>
    <property type="match status" value="1"/>
</dbReference>
<dbReference type="EMBL" id="MNBE01000398">
    <property type="protein sequence ID" value="OKP10034.1"/>
    <property type="molecule type" value="Genomic_DNA"/>
</dbReference>
<keyword evidence="6" id="KW-1185">Reference proteome</keyword>
<feature type="domain" description="Ketoreductase" evidence="4">
    <location>
        <begin position="7"/>
        <end position="189"/>
    </location>
</feature>
<protein>
    <recommendedName>
        <fullName evidence="4">Ketoreductase domain-containing protein</fullName>
    </recommendedName>
</protein>
<dbReference type="SUPFAM" id="SSF51735">
    <property type="entry name" value="NAD(P)-binding Rossmann-fold domains"/>
    <property type="match status" value="1"/>
</dbReference>
<keyword evidence="3" id="KW-0560">Oxidoreductase</keyword>
<dbReference type="SMART" id="SM00822">
    <property type="entry name" value="PKS_KR"/>
    <property type="match status" value="1"/>
</dbReference>
<organism evidence="5 6">
    <name type="scientific">Penicillium subrubescens</name>
    <dbReference type="NCBI Taxonomy" id="1316194"/>
    <lineage>
        <taxon>Eukaryota</taxon>
        <taxon>Fungi</taxon>
        <taxon>Dikarya</taxon>
        <taxon>Ascomycota</taxon>
        <taxon>Pezizomycotina</taxon>
        <taxon>Eurotiomycetes</taxon>
        <taxon>Eurotiomycetidae</taxon>
        <taxon>Eurotiales</taxon>
        <taxon>Aspergillaceae</taxon>
        <taxon>Penicillium</taxon>
    </lineage>
</organism>
<name>A0A1Q5UC31_9EURO</name>
<dbReference type="Pfam" id="PF13561">
    <property type="entry name" value="adh_short_C2"/>
    <property type="match status" value="1"/>
</dbReference>
<evidence type="ECO:0000256" key="2">
    <source>
        <dbReference type="ARBA" id="ARBA00022857"/>
    </source>
</evidence>
<accession>A0A1Q5UC31</accession>
<evidence type="ECO:0000313" key="6">
    <source>
        <dbReference type="Proteomes" id="UP000186955"/>
    </source>
</evidence>
<proteinExistence type="inferred from homology"/>
<dbReference type="PANTHER" id="PTHR42760">
    <property type="entry name" value="SHORT-CHAIN DEHYDROGENASES/REDUCTASES FAMILY MEMBER"/>
    <property type="match status" value="1"/>
</dbReference>
<dbReference type="PROSITE" id="PS00061">
    <property type="entry name" value="ADH_SHORT"/>
    <property type="match status" value="1"/>
</dbReference>
<dbReference type="OrthoDB" id="47007at2759"/>
<dbReference type="PANTHER" id="PTHR42760:SF115">
    <property type="entry name" value="3-OXOACYL-[ACYL-CARRIER-PROTEIN] REDUCTASE FABG"/>
    <property type="match status" value="1"/>
</dbReference>
<dbReference type="Gene3D" id="3.40.50.720">
    <property type="entry name" value="NAD(P)-binding Rossmann-like Domain"/>
    <property type="match status" value="1"/>
</dbReference>
<sequence>MASFSGKTALIVGGSHGIGFSTAQLLIKHGTKVLITGRSTAPIKAAHENLGDKAKVVPCDIRSIAAISDLVQTAKSYFGAGKSIDLLFINAGYAALEAFTQVSEESYRRHFDTNVFGTFFVAQKLAPMVKNGGSIVFTTSVSNQVGFPGMAIYSATKAAVQSFVQTIAAELASQQIRVNAVAPGFVKTPTMGVADSSPAELKEFEGKGAQTTPLGRIGEPEEIAKAVVFLAFEASFMTGSQLVLDGGLGSLKLH</sequence>
<dbReference type="AlphaFoldDB" id="A0A1Q5UC31"/>